<dbReference type="Gene3D" id="1.10.10.10">
    <property type="entry name" value="Winged helix-like DNA-binding domain superfamily/Winged helix DNA-binding domain"/>
    <property type="match status" value="1"/>
</dbReference>
<dbReference type="SUPFAM" id="SSF46785">
    <property type="entry name" value="Winged helix' DNA-binding domain"/>
    <property type="match status" value="1"/>
</dbReference>
<dbReference type="InterPro" id="IPR036388">
    <property type="entry name" value="WH-like_DNA-bd_sf"/>
</dbReference>
<evidence type="ECO:0000256" key="3">
    <source>
        <dbReference type="ARBA" id="ARBA00023163"/>
    </source>
</evidence>
<dbReference type="PANTHER" id="PTHR33204">
    <property type="entry name" value="TRANSCRIPTIONAL REGULATOR, MARR FAMILY"/>
    <property type="match status" value="1"/>
</dbReference>
<organism evidence="5 6">
    <name type="scientific">Aeromonas salmonicida</name>
    <dbReference type="NCBI Taxonomy" id="645"/>
    <lineage>
        <taxon>Bacteria</taxon>
        <taxon>Pseudomonadati</taxon>
        <taxon>Pseudomonadota</taxon>
        <taxon>Gammaproteobacteria</taxon>
        <taxon>Aeromonadales</taxon>
        <taxon>Aeromonadaceae</taxon>
        <taxon>Aeromonas</taxon>
    </lineage>
</organism>
<evidence type="ECO:0000313" key="6">
    <source>
        <dbReference type="Proteomes" id="UP001239426"/>
    </source>
</evidence>
<sequence>MSSLPCPAYRVLRLLAGKWKPAILFHLREQTLRFGDLRRCLPEVSQKVLTAQLKELEADGVIARTLHPQVPPRVEYALSPLGIALLPLLQQMHDLALSHAELLAQSGDGPGSPAIEPG</sequence>
<dbReference type="PANTHER" id="PTHR33204:SF29">
    <property type="entry name" value="TRANSCRIPTIONAL REGULATOR"/>
    <property type="match status" value="1"/>
</dbReference>
<proteinExistence type="predicted"/>
<accession>A0AAX3VSQ9</accession>
<dbReference type="InterPro" id="IPR036390">
    <property type="entry name" value="WH_DNA-bd_sf"/>
</dbReference>
<name>A0AAX3VSQ9_AERSA</name>
<feature type="domain" description="HTH hxlR-type" evidence="4">
    <location>
        <begin position="6"/>
        <end position="104"/>
    </location>
</feature>
<dbReference type="PROSITE" id="PS51118">
    <property type="entry name" value="HTH_HXLR"/>
    <property type="match status" value="1"/>
</dbReference>
<dbReference type="AlphaFoldDB" id="A0AAX3VSQ9"/>
<evidence type="ECO:0000256" key="2">
    <source>
        <dbReference type="ARBA" id="ARBA00023125"/>
    </source>
</evidence>
<dbReference type="InterPro" id="IPR002577">
    <property type="entry name" value="HTH_HxlR"/>
</dbReference>
<reference evidence="5" key="1">
    <citation type="submission" date="2023-05" db="EMBL/GenBank/DDBJ databases">
        <title>Aeromonas salmonicida 57, complete genome.</title>
        <authorList>
            <person name="Shao L."/>
        </authorList>
    </citation>
    <scope>NUCLEOTIDE SEQUENCE</scope>
    <source>
        <strain evidence="5">57</strain>
    </source>
</reference>
<evidence type="ECO:0000259" key="4">
    <source>
        <dbReference type="PROSITE" id="PS51118"/>
    </source>
</evidence>
<keyword evidence="1" id="KW-0805">Transcription regulation</keyword>
<protein>
    <submittedName>
        <fullName evidence="5">Helix-turn-helix domain-containing protein</fullName>
    </submittedName>
</protein>
<dbReference type="RefSeq" id="WP_058394803.1">
    <property type="nucleotide sequence ID" value="NZ_CAWMOS010000045.1"/>
</dbReference>
<evidence type="ECO:0000313" key="5">
    <source>
        <dbReference type="EMBL" id="WHF35844.1"/>
    </source>
</evidence>
<dbReference type="Proteomes" id="UP001239426">
    <property type="component" value="Chromosome"/>
</dbReference>
<dbReference type="GO" id="GO:0003677">
    <property type="term" value="F:DNA binding"/>
    <property type="evidence" value="ECO:0007669"/>
    <property type="project" value="UniProtKB-KW"/>
</dbReference>
<keyword evidence="3" id="KW-0804">Transcription</keyword>
<keyword evidence="2" id="KW-0238">DNA-binding</keyword>
<evidence type="ECO:0000256" key="1">
    <source>
        <dbReference type="ARBA" id="ARBA00023015"/>
    </source>
</evidence>
<dbReference type="EMBL" id="CP124841">
    <property type="protein sequence ID" value="WHF35844.1"/>
    <property type="molecule type" value="Genomic_DNA"/>
</dbReference>
<gene>
    <name evidence="5" type="ORF">QLQ87_17025</name>
</gene>
<dbReference type="Pfam" id="PF01638">
    <property type="entry name" value="HxlR"/>
    <property type="match status" value="1"/>
</dbReference>